<feature type="region of interest" description="Disordered" evidence="1">
    <location>
        <begin position="148"/>
        <end position="172"/>
    </location>
</feature>
<sequence>MRSYCRVVLTSLTLFLVCPFSWGFSISGLTPTVTLGQVEQLTWFRDPNDPAVFQLAKGSGTKLPDFNWKTIGPIISVDQDTTQGIVSVNFDDALSQVTIVAYETLFKAEIPKLPGFFTDPNPITIMMTPPPPPPASQNTVLVSLSRTVDSTTTPPPSLSTIPSSHSSTVGNSSPMITSTAVGSNTNELPTFAAVLPDSSLASVADTESETGQLLTVTAAGTTSAPHGGNKNPISPSSPSDALQSHPNVGVIVGATIGSILFVIMLFLLVVCARRRNLQKRYRSALSGRFYRDKMIKSEERLPIPEDQPDFNPFDPFNEPKNVFPASRNLKNVTSPSPDVTHLQVPHHATYTVTETGSAYESYEGGSEYASTVDHTDPYCGIAPRTERQMDIERKIFQLQEQLIRLRGESRSTASTPSISSTVGDIRERIERLKVLQEGQWARELSDEVPMEMGNY</sequence>
<dbReference type="AlphaFoldDB" id="A0A9P7UPH7"/>
<evidence type="ECO:0000313" key="4">
    <source>
        <dbReference type="EMBL" id="KAG7087064.1"/>
    </source>
</evidence>
<comment type="caution">
    <text evidence="4">The sequence shown here is derived from an EMBL/GenBank/DDBJ whole genome shotgun (WGS) entry which is preliminary data.</text>
</comment>
<evidence type="ECO:0000256" key="2">
    <source>
        <dbReference type="SAM" id="Phobius"/>
    </source>
</evidence>
<keyword evidence="3" id="KW-0732">Signal</keyword>
<feature type="transmembrane region" description="Helical" evidence="2">
    <location>
        <begin position="248"/>
        <end position="272"/>
    </location>
</feature>
<protein>
    <submittedName>
        <fullName evidence="4">Uncharacterized protein</fullName>
    </submittedName>
</protein>
<reference evidence="4" key="1">
    <citation type="journal article" date="2021" name="Genome Biol. Evol.">
        <title>The assembled and annotated genome of the fairy-ring fungus Marasmius oreades.</title>
        <authorList>
            <person name="Hiltunen M."/>
            <person name="Ament-Velasquez S.L."/>
            <person name="Johannesson H."/>
        </authorList>
    </citation>
    <scope>NUCLEOTIDE SEQUENCE</scope>
    <source>
        <strain evidence="4">03SP1</strain>
    </source>
</reference>
<feature type="chain" id="PRO_5040293271" evidence="3">
    <location>
        <begin position="24"/>
        <end position="455"/>
    </location>
</feature>
<dbReference type="RefSeq" id="XP_043003535.1">
    <property type="nucleotide sequence ID" value="XM_043158192.1"/>
</dbReference>
<feature type="signal peptide" evidence="3">
    <location>
        <begin position="1"/>
        <end position="23"/>
    </location>
</feature>
<keyword evidence="2" id="KW-1133">Transmembrane helix</keyword>
<keyword evidence="5" id="KW-1185">Reference proteome</keyword>
<dbReference type="EMBL" id="CM032189">
    <property type="protein sequence ID" value="KAG7087064.1"/>
    <property type="molecule type" value="Genomic_DNA"/>
</dbReference>
<feature type="compositionally biased region" description="Polar residues" evidence="1">
    <location>
        <begin position="231"/>
        <end position="242"/>
    </location>
</feature>
<evidence type="ECO:0000256" key="3">
    <source>
        <dbReference type="SAM" id="SignalP"/>
    </source>
</evidence>
<dbReference type="GeneID" id="66082122"/>
<dbReference type="OrthoDB" id="3070875at2759"/>
<feature type="compositionally biased region" description="Low complexity" evidence="1">
    <location>
        <begin position="148"/>
        <end position="168"/>
    </location>
</feature>
<organism evidence="4 5">
    <name type="scientific">Marasmius oreades</name>
    <name type="common">fairy-ring Marasmius</name>
    <dbReference type="NCBI Taxonomy" id="181124"/>
    <lineage>
        <taxon>Eukaryota</taxon>
        <taxon>Fungi</taxon>
        <taxon>Dikarya</taxon>
        <taxon>Basidiomycota</taxon>
        <taxon>Agaricomycotina</taxon>
        <taxon>Agaricomycetes</taxon>
        <taxon>Agaricomycetidae</taxon>
        <taxon>Agaricales</taxon>
        <taxon>Marasmiineae</taxon>
        <taxon>Marasmiaceae</taxon>
        <taxon>Marasmius</taxon>
    </lineage>
</organism>
<proteinExistence type="predicted"/>
<dbReference type="Proteomes" id="UP001049176">
    <property type="component" value="Chromosome 9"/>
</dbReference>
<name>A0A9P7UPH7_9AGAR</name>
<evidence type="ECO:0000313" key="5">
    <source>
        <dbReference type="Proteomes" id="UP001049176"/>
    </source>
</evidence>
<keyword evidence="2" id="KW-0472">Membrane</keyword>
<keyword evidence="2" id="KW-0812">Transmembrane</keyword>
<dbReference type="KEGG" id="more:E1B28_013047"/>
<feature type="region of interest" description="Disordered" evidence="1">
    <location>
        <begin position="220"/>
        <end position="242"/>
    </location>
</feature>
<gene>
    <name evidence="4" type="ORF">E1B28_013047</name>
</gene>
<evidence type="ECO:0000256" key="1">
    <source>
        <dbReference type="SAM" id="MobiDB-lite"/>
    </source>
</evidence>
<accession>A0A9P7UPH7</accession>